<gene>
    <name evidence="2" type="ORF">O181_022437</name>
</gene>
<dbReference type="EMBL" id="AVOT02006903">
    <property type="protein sequence ID" value="MBW0482722.1"/>
    <property type="molecule type" value="Genomic_DNA"/>
</dbReference>
<organism evidence="2 3">
    <name type="scientific">Austropuccinia psidii MF-1</name>
    <dbReference type="NCBI Taxonomy" id="1389203"/>
    <lineage>
        <taxon>Eukaryota</taxon>
        <taxon>Fungi</taxon>
        <taxon>Dikarya</taxon>
        <taxon>Basidiomycota</taxon>
        <taxon>Pucciniomycotina</taxon>
        <taxon>Pucciniomycetes</taxon>
        <taxon>Pucciniales</taxon>
        <taxon>Sphaerophragmiaceae</taxon>
        <taxon>Austropuccinia</taxon>
    </lineage>
</organism>
<keyword evidence="3" id="KW-1185">Reference proteome</keyword>
<accession>A0A9Q3CFG4</accession>
<reference evidence="2" key="1">
    <citation type="submission" date="2021-03" db="EMBL/GenBank/DDBJ databases">
        <title>Draft genome sequence of rust myrtle Austropuccinia psidii MF-1, a brazilian biotype.</title>
        <authorList>
            <person name="Quecine M.C."/>
            <person name="Pachon D.M.R."/>
            <person name="Bonatelli M.L."/>
            <person name="Correr F.H."/>
            <person name="Franceschini L.M."/>
            <person name="Leite T.F."/>
            <person name="Margarido G.R.A."/>
            <person name="Almeida C.A."/>
            <person name="Ferrarezi J.A."/>
            <person name="Labate C.A."/>
        </authorList>
    </citation>
    <scope>NUCLEOTIDE SEQUENCE</scope>
    <source>
        <strain evidence="2">MF-1</strain>
    </source>
</reference>
<evidence type="ECO:0000313" key="2">
    <source>
        <dbReference type="EMBL" id="MBW0482722.1"/>
    </source>
</evidence>
<proteinExistence type="predicted"/>
<evidence type="ECO:0000256" key="1">
    <source>
        <dbReference type="SAM" id="MobiDB-lite"/>
    </source>
</evidence>
<sequence length="67" mass="7525">MPETKPTKSPTTRLSRSSYSLQANTTATHSRPKWHPIVRGLIPRTLLTQLATYSRPKSSLRFSTAIT</sequence>
<evidence type="ECO:0000313" key="3">
    <source>
        <dbReference type="Proteomes" id="UP000765509"/>
    </source>
</evidence>
<protein>
    <submittedName>
        <fullName evidence="2">Uncharacterized protein</fullName>
    </submittedName>
</protein>
<name>A0A9Q3CFG4_9BASI</name>
<dbReference type="Proteomes" id="UP000765509">
    <property type="component" value="Unassembled WGS sequence"/>
</dbReference>
<feature type="region of interest" description="Disordered" evidence="1">
    <location>
        <begin position="1"/>
        <end position="32"/>
    </location>
</feature>
<comment type="caution">
    <text evidence="2">The sequence shown here is derived from an EMBL/GenBank/DDBJ whole genome shotgun (WGS) entry which is preliminary data.</text>
</comment>
<dbReference type="AlphaFoldDB" id="A0A9Q3CFG4"/>
<feature type="compositionally biased region" description="Polar residues" evidence="1">
    <location>
        <begin position="7"/>
        <end position="29"/>
    </location>
</feature>